<evidence type="ECO:0000313" key="2">
    <source>
        <dbReference type="Proteomes" id="UP001058974"/>
    </source>
</evidence>
<reference evidence="1 2" key="1">
    <citation type="journal article" date="2022" name="Nat. Genet.">
        <title>Improved pea reference genome and pan-genome highlight genomic features and evolutionary characteristics.</title>
        <authorList>
            <person name="Yang T."/>
            <person name="Liu R."/>
            <person name="Luo Y."/>
            <person name="Hu S."/>
            <person name="Wang D."/>
            <person name="Wang C."/>
            <person name="Pandey M.K."/>
            <person name="Ge S."/>
            <person name="Xu Q."/>
            <person name="Li N."/>
            <person name="Li G."/>
            <person name="Huang Y."/>
            <person name="Saxena R.K."/>
            <person name="Ji Y."/>
            <person name="Li M."/>
            <person name="Yan X."/>
            <person name="He Y."/>
            <person name="Liu Y."/>
            <person name="Wang X."/>
            <person name="Xiang C."/>
            <person name="Varshney R.K."/>
            <person name="Ding H."/>
            <person name="Gao S."/>
            <person name="Zong X."/>
        </authorList>
    </citation>
    <scope>NUCLEOTIDE SEQUENCE [LARGE SCALE GENOMIC DNA]</scope>
    <source>
        <strain evidence="1 2">cv. Zhongwan 6</strain>
    </source>
</reference>
<accession>A0A9D4WZW1</accession>
<dbReference type="Gene3D" id="2.40.70.10">
    <property type="entry name" value="Acid Proteases"/>
    <property type="match status" value="1"/>
</dbReference>
<keyword evidence="2" id="KW-1185">Reference proteome</keyword>
<proteinExistence type="predicted"/>
<dbReference type="Proteomes" id="UP001058974">
    <property type="component" value="Chromosome 5"/>
</dbReference>
<dbReference type="PANTHER" id="PTHR33240:SF15">
    <property type="entry name" value="GAG-PRO-LIKE PROTEIN"/>
    <property type="match status" value="1"/>
</dbReference>
<dbReference type="AlphaFoldDB" id="A0A9D4WZW1"/>
<name>A0A9D4WZW1_PEA</name>
<evidence type="ECO:0000313" key="1">
    <source>
        <dbReference type="EMBL" id="KAI5409606.1"/>
    </source>
</evidence>
<dbReference type="PANTHER" id="PTHR33240">
    <property type="entry name" value="OS08G0508500 PROTEIN"/>
    <property type="match status" value="1"/>
</dbReference>
<dbReference type="EMBL" id="JAMSHJ010000005">
    <property type="protein sequence ID" value="KAI5409606.1"/>
    <property type="molecule type" value="Genomic_DNA"/>
</dbReference>
<gene>
    <name evidence="1" type="ORF">KIW84_055149</name>
</gene>
<sequence length="398" mass="44074">MKILKKAYVPQEITINQLETVVSNVHASHGLGFTDMDLTVDGRNHNRALHIAMECKGAVLSHVLVDTSSSLNVLPKKALAKLNCERLILTPTDLIVRAFDGSKQAVFGEVELPVKIGPEVFKSTFYVMDIQPAYSCLLAFETVKVENALFAKEEEKPSISSYKQAAEVVKNGEAPGWGRMMDISAKKDRFGVGYQPGRGSSGQGRGRRTSVTFTSAGMLDPDHICMMGDEADSDCEIDQWIKPCAPGMGIQNWKAEKIITVTLLEECDHSPDLIDNNPVTASYDFDNPICQAEEEGEEDCELPGELARLLKQEEKVIQPHEEQIEIVNLGTDEVKKEVKIGAALEESVKSIMVALLKEYVDIFAWSYQDMPGLDTDIVVHKLPLRADCPPVKQKLRRT</sequence>
<organism evidence="1 2">
    <name type="scientific">Pisum sativum</name>
    <name type="common">Garden pea</name>
    <name type="synonym">Lathyrus oleraceus</name>
    <dbReference type="NCBI Taxonomy" id="3888"/>
    <lineage>
        <taxon>Eukaryota</taxon>
        <taxon>Viridiplantae</taxon>
        <taxon>Streptophyta</taxon>
        <taxon>Embryophyta</taxon>
        <taxon>Tracheophyta</taxon>
        <taxon>Spermatophyta</taxon>
        <taxon>Magnoliopsida</taxon>
        <taxon>eudicotyledons</taxon>
        <taxon>Gunneridae</taxon>
        <taxon>Pentapetalae</taxon>
        <taxon>rosids</taxon>
        <taxon>fabids</taxon>
        <taxon>Fabales</taxon>
        <taxon>Fabaceae</taxon>
        <taxon>Papilionoideae</taxon>
        <taxon>50 kb inversion clade</taxon>
        <taxon>NPAAA clade</taxon>
        <taxon>Hologalegina</taxon>
        <taxon>IRL clade</taxon>
        <taxon>Fabeae</taxon>
        <taxon>Lathyrus</taxon>
    </lineage>
</organism>
<dbReference type="CDD" id="cd00303">
    <property type="entry name" value="retropepsin_like"/>
    <property type="match status" value="1"/>
</dbReference>
<protein>
    <submittedName>
        <fullName evidence="1">Uncharacterized protein</fullName>
    </submittedName>
</protein>
<comment type="caution">
    <text evidence="1">The sequence shown here is derived from an EMBL/GenBank/DDBJ whole genome shotgun (WGS) entry which is preliminary data.</text>
</comment>
<dbReference type="InterPro" id="IPR021109">
    <property type="entry name" value="Peptidase_aspartic_dom_sf"/>
</dbReference>
<dbReference type="Gramene" id="Psat05G0514900-T1">
    <property type="protein sequence ID" value="KAI5409606.1"/>
    <property type="gene ID" value="KIW84_055149"/>
</dbReference>